<evidence type="ECO:0000313" key="12">
    <source>
        <dbReference type="Proteomes" id="UP001175353"/>
    </source>
</evidence>
<feature type="compositionally biased region" description="Basic and acidic residues" evidence="6">
    <location>
        <begin position="1"/>
        <end position="12"/>
    </location>
</feature>
<dbReference type="PROSITE" id="PS50850">
    <property type="entry name" value="MFS"/>
    <property type="match status" value="1"/>
</dbReference>
<evidence type="ECO:0000256" key="1">
    <source>
        <dbReference type="ARBA" id="ARBA00004141"/>
    </source>
</evidence>
<feature type="region of interest" description="Disordered" evidence="6">
    <location>
        <begin position="1"/>
        <end position="40"/>
    </location>
</feature>
<evidence type="ECO:0000313" key="9">
    <source>
        <dbReference type="EMBL" id="KAK0321684.1"/>
    </source>
</evidence>
<accession>A0AAN6J9C1</accession>
<dbReference type="InterPro" id="IPR005829">
    <property type="entry name" value="Sugar_transporter_CS"/>
</dbReference>
<feature type="transmembrane region" description="Helical" evidence="7">
    <location>
        <begin position="450"/>
        <end position="469"/>
    </location>
</feature>
<keyword evidence="3 7" id="KW-0812">Transmembrane</keyword>
<feature type="transmembrane region" description="Helical" evidence="7">
    <location>
        <begin position="538"/>
        <end position="557"/>
    </location>
</feature>
<dbReference type="Gene3D" id="1.20.1250.20">
    <property type="entry name" value="MFS general substrate transporter like domains"/>
    <property type="match status" value="1"/>
</dbReference>
<dbReference type="Pfam" id="PF06609">
    <property type="entry name" value="TRI12"/>
    <property type="match status" value="1"/>
</dbReference>
<feature type="transmembrane region" description="Helical" evidence="7">
    <location>
        <begin position="142"/>
        <end position="161"/>
    </location>
</feature>
<dbReference type="Proteomes" id="UP001168146">
    <property type="component" value="Unassembled WGS sequence"/>
</dbReference>
<evidence type="ECO:0000259" key="8">
    <source>
        <dbReference type="PROSITE" id="PS50850"/>
    </source>
</evidence>
<comment type="caution">
    <text evidence="9">The sequence shown here is derived from an EMBL/GenBank/DDBJ whole genome shotgun (WGS) entry which is preliminary data.</text>
</comment>
<evidence type="ECO:0000256" key="5">
    <source>
        <dbReference type="ARBA" id="ARBA00023136"/>
    </source>
</evidence>
<feature type="transmembrane region" description="Helical" evidence="7">
    <location>
        <begin position="416"/>
        <end position="438"/>
    </location>
</feature>
<organism evidence="9 11">
    <name type="scientific">Friedmanniomyces endolithicus</name>
    <dbReference type="NCBI Taxonomy" id="329885"/>
    <lineage>
        <taxon>Eukaryota</taxon>
        <taxon>Fungi</taxon>
        <taxon>Dikarya</taxon>
        <taxon>Ascomycota</taxon>
        <taxon>Pezizomycotina</taxon>
        <taxon>Dothideomycetes</taxon>
        <taxon>Dothideomycetidae</taxon>
        <taxon>Mycosphaerellales</taxon>
        <taxon>Teratosphaeriaceae</taxon>
        <taxon>Friedmanniomyces</taxon>
    </lineage>
</organism>
<feature type="transmembrane region" description="Helical" evidence="7">
    <location>
        <begin position="278"/>
        <end position="299"/>
    </location>
</feature>
<proteinExistence type="predicted"/>
<dbReference type="EMBL" id="JAUJLE010000066">
    <property type="protein sequence ID" value="KAK0991522.1"/>
    <property type="molecule type" value="Genomic_DNA"/>
</dbReference>
<feature type="transmembrane region" description="Helical" evidence="7">
    <location>
        <begin position="118"/>
        <end position="136"/>
    </location>
</feature>
<dbReference type="PROSITE" id="PS00216">
    <property type="entry name" value="SUGAR_TRANSPORT_1"/>
    <property type="match status" value="1"/>
</dbReference>
<evidence type="ECO:0000313" key="10">
    <source>
        <dbReference type="EMBL" id="KAK0991522.1"/>
    </source>
</evidence>
<feature type="transmembrane region" description="Helical" evidence="7">
    <location>
        <begin position="211"/>
        <end position="229"/>
    </location>
</feature>
<dbReference type="Proteomes" id="UP001175353">
    <property type="component" value="Unassembled WGS sequence"/>
</dbReference>
<keyword evidence="5 7" id="KW-0472">Membrane</keyword>
<dbReference type="GO" id="GO:0022857">
    <property type="term" value="F:transmembrane transporter activity"/>
    <property type="evidence" value="ECO:0007669"/>
    <property type="project" value="InterPro"/>
</dbReference>
<feature type="transmembrane region" description="Helical" evidence="7">
    <location>
        <begin position="353"/>
        <end position="373"/>
    </location>
</feature>
<dbReference type="InterPro" id="IPR036259">
    <property type="entry name" value="MFS_trans_sf"/>
</dbReference>
<reference evidence="9" key="1">
    <citation type="submission" date="2021-12" db="EMBL/GenBank/DDBJ databases">
        <title>Black yeast isolated from Biological Soil Crust.</title>
        <authorList>
            <person name="Kurbessoian T."/>
        </authorList>
    </citation>
    <scope>NUCLEOTIDE SEQUENCE</scope>
    <source>
        <strain evidence="9">CCFEE 5208</strain>
    </source>
</reference>
<sequence>MSGLDTEAKEKPAFTSPATSTPDDPPASIAEGQISGEDDDDDEVVVGWRAWMAAISGSSCVYSGYYMGLLLGNTAGFIVKDLGGAEVEGWIPNEYTIITAAIAGLTAGCADHVGRKNVLIGGITVAFVGSVVIAAAQNMASVLVGAAMQAGLFINQGNFFSIPAEVLPRRYRGLGQTVAVSAGALGVLIGFNFSGKTIENDTGGLSWRSTYIMGACNHLLAIVLLFFFYRPLQISGESHASHMEFLRKGVDWLGAFLLAAGMGLFLLGLTLGSTGVSWRSGGVLGTLCGGAAGFLALALHQIFINKHGILDHDLWTRNFCVASFGCFVEGFVYYAILLFFQQETATLSESRPYLINVRMLAFFVTSGVVAPCVGWYTRRTKDLKYPLIGGWLLVLIGFIILTTATESSNYTSIGGLFIAGFGFSVPLALLFAVAQLATPRHLLGLTTGQLIAARGAGQTVGAAVLAAVYNAKVEVVLPEEVSTAALGAGLPSSSVPAFLTALTTGNTTALSSIPGATSAIIEVASTAAKHAYVESFHYGWYTALPFAIMALLSVFLLDGTKIKAQMTWLVERPVAPTVHRGHLDAEHGAESRRVSILSMERRTPRGIQDSGNM</sequence>
<dbReference type="SUPFAM" id="SSF103473">
    <property type="entry name" value="MFS general substrate transporter"/>
    <property type="match status" value="1"/>
</dbReference>
<evidence type="ECO:0000313" key="11">
    <source>
        <dbReference type="Proteomes" id="UP001168146"/>
    </source>
</evidence>
<dbReference type="PANTHER" id="PTHR23501:SF195">
    <property type="entry name" value="PEP5"/>
    <property type="match status" value="1"/>
</dbReference>
<gene>
    <name evidence="9" type="ORF">LTR82_007170</name>
    <name evidence="10" type="ORF">LTR91_008547</name>
</gene>
<reference evidence="10" key="2">
    <citation type="submission" date="2023-06" db="EMBL/GenBank/DDBJ databases">
        <title>Black Yeasts Isolated from many extreme environments.</title>
        <authorList>
            <person name="Coleine C."/>
            <person name="Stajich J.E."/>
            <person name="Selbmann L."/>
        </authorList>
    </citation>
    <scope>NUCLEOTIDE SEQUENCE</scope>
    <source>
        <strain evidence="10">CCFEE 5200</strain>
    </source>
</reference>
<evidence type="ECO:0000256" key="6">
    <source>
        <dbReference type="SAM" id="MobiDB-lite"/>
    </source>
</evidence>
<feature type="transmembrane region" description="Helical" evidence="7">
    <location>
        <begin position="250"/>
        <end position="272"/>
    </location>
</feature>
<dbReference type="GO" id="GO:0005886">
    <property type="term" value="C:plasma membrane"/>
    <property type="evidence" value="ECO:0007669"/>
    <property type="project" value="TreeGrafter"/>
</dbReference>
<comment type="subcellular location">
    <subcellularLocation>
        <location evidence="1">Membrane</location>
        <topology evidence="1">Multi-pass membrane protein</topology>
    </subcellularLocation>
</comment>
<evidence type="ECO:0000256" key="7">
    <source>
        <dbReference type="SAM" id="Phobius"/>
    </source>
</evidence>
<feature type="compositionally biased region" description="Low complexity" evidence="6">
    <location>
        <begin position="15"/>
        <end position="28"/>
    </location>
</feature>
<dbReference type="EMBL" id="JASUXU010000019">
    <property type="protein sequence ID" value="KAK0321684.1"/>
    <property type="molecule type" value="Genomic_DNA"/>
</dbReference>
<dbReference type="AlphaFoldDB" id="A0AAN6J9C1"/>
<keyword evidence="2" id="KW-0813">Transport</keyword>
<protein>
    <recommendedName>
        <fullName evidence="8">Major facilitator superfamily (MFS) profile domain-containing protein</fullName>
    </recommendedName>
</protein>
<feature type="transmembrane region" description="Helical" evidence="7">
    <location>
        <begin position="319"/>
        <end position="341"/>
    </location>
</feature>
<keyword evidence="4 7" id="KW-1133">Transmembrane helix</keyword>
<evidence type="ECO:0000256" key="3">
    <source>
        <dbReference type="ARBA" id="ARBA00022692"/>
    </source>
</evidence>
<feature type="domain" description="Major facilitator superfamily (MFS) profile" evidence="8">
    <location>
        <begin position="52"/>
        <end position="561"/>
    </location>
</feature>
<dbReference type="InterPro" id="IPR020846">
    <property type="entry name" value="MFS_dom"/>
</dbReference>
<keyword evidence="12" id="KW-1185">Reference proteome</keyword>
<dbReference type="InterPro" id="IPR010573">
    <property type="entry name" value="MFS_Str1/Tri12-like"/>
</dbReference>
<feature type="transmembrane region" description="Helical" evidence="7">
    <location>
        <begin position="173"/>
        <end position="191"/>
    </location>
</feature>
<dbReference type="PANTHER" id="PTHR23501">
    <property type="entry name" value="MAJOR FACILITATOR SUPERFAMILY"/>
    <property type="match status" value="1"/>
</dbReference>
<name>A0AAN6J9C1_9PEZI</name>
<evidence type="ECO:0000256" key="2">
    <source>
        <dbReference type="ARBA" id="ARBA00022448"/>
    </source>
</evidence>
<evidence type="ECO:0000256" key="4">
    <source>
        <dbReference type="ARBA" id="ARBA00022989"/>
    </source>
</evidence>
<feature type="transmembrane region" description="Helical" evidence="7">
    <location>
        <begin position="385"/>
        <end position="404"/>
    </location>
</feature>